<evidence type="ECO:0000313" key="1">
    <source>
        <dbReference type="EMBL" id="RLL93036.1"/>
    </source>
</evidence>
<reference evidence="1 2" key="1">
    <citation type="submission" date="2018-08" db="EMBL/GenBank/DDBJ databases">
        <title>Draft genome sequences of two Aspergillus turcosus clinical strains isolated from bronchoalveolar lavage fluid: one azole-susceptible and the other azole-resistant.</title>
        <authorList>
            <person name="Parent-Michaud M."/>
            <person name="Dufresne P.J."/>
            <person name="Fournier E."/>
            <person name="Martineau C."/>
            <person name="Moreira S."/>
            <person name="Perkins V."/>
            <person name="De Repentigny L."/>
            <person name="Dufresne S.F."/>
        </authorList>
    </citation>
    <scope>NUCLEOTIDE SEQUENCE [LARGE SCALE GENOMIC DNA]</scope>
    <source>
        <strain evidence="1">HMR AF 1038</strain>
    </source>
</reference>
<proteinExistence type="predicted"/>
<protein>
    <recommendedName>
        <fullName evidence="3">3-beta hydroxysteroid dehydrogenase/isomerase domain-containing protein</fullName>
    </recommendedName>
</protein>
<dbReference type="STRING" id="1245748.A0A229YE96"/>
<dbReference type="AlphaFoldDB" id="A0A229YE96"/>
<dbReference type="EMBL" id="NIDN02000436">
    <property type="protein sequence ID" value="RLL93036.1"/>
    <property type="molecule type" value="Genomic_DNA"/>
</dbReference>
<sequence length="81" mass="8946">MFHGVAEQGIPTKAIAEVISEKLSIPISLKMFDEVVGHFGFLAYVLAGDNPTLSKDTQEYLGWQPLHPALLKDLKAGKYFN</sequence>
<keyword evidence="2" id="KW-1185">Reference proteome</keyword>
<name>A0A229YE96_9EURO</name>
<organism evidence="1 2">
    <name type="scientific">Aspergillus turcosus</name>
    <dbReference type="NCBI Taxonomy" id="1245748"/>
    <lineage>
        <taxon>Eukaryota</taxon>
        <taxon>Fungi</taxon>
        <taxon>Dikarya</taxon>
        <taxon>Ascomycota</taxon>
        <taxon>Pezizomycotina</taxon>
        <taxon>Eurotiomycetes</taxon>
        <taxon>Eurotiomycetidae</taxon>
        <taxon>Eurotiales</taxon>
        <taxon>Aspergillaceae</taxon>
        <taxon>Aspergillus</taxon>
        <taxon>Aspergillus subgen. Fumigati</taxon>
    </lineage>
</organism>
<gene>
    <name evidence="1" type="ORF">CFD26_100937</name>
</gene>
<dbReference type="OrthoDB" id="10262413at2759"/>
<comment type="caution">
    <text evidence="1">The sequence shown here is derived from an EMBL/GenBank/DDBJ whole genome shotgun (WGS) entry which is preliminary data.</text>
</comment>
<accession>A0A229YE96</accession>
<dbReference type="Proteomes" id="UP000215289">
    <property type="component" value="Unassembled WGS sequence"/>
</dbReference>
<evidence type="ECO:0008006" key="3">
    <source>
        <dbReference type="Google" id="ProtNLM"/>
    </source>
</evidence>
<evidence type="ECO:0000313" key="2">
    <source>
        <dbReference type="Proteomes" id="UP000215289"/>
    </source>
</evidence>